<accession>A0A5B6WXN1</accession>
<dbReference type="GO" id="GO:0003964">
    <property type="term" value="F:RNA-directed DNA polymerase activity"/>
    <property type="evidence" value="ECO:0007669"/>
    <property type="project" value="UniProtKB-KW"/>
</dbReference>
<sequence length="89" mass="10437">MDTQVRNSVMQVLNVRNSINPEKYIGFLNMVGRGKKLAFQILKDRMRQKINSWSFKYLSQWGKEVFIKFVLQAIPTYSMACFLLPKSLC</sequence>
<keyword evidence="1" id="KW-0695">RNA-directed DNA polymerase</keyword>
<evidence type="ECO:0000313" key="2">
    <source>
        <dbReference type="Proteomes" id="UP000325315"/>
    </source>
</evidence>
<dbReference type="Proteomes" id="UP000325315">
    <property type="component" value="Unassembled WGS sequence"/>
</dbReference>
<gene>
    <name evidence="1" type="ORF">EPI10_030526</name>
</gene>
<dbReference type="PANTHER" id="PTHR33116:SF86">
    <property type="entry name" value="REVERSE TRANSCRIPTASE DOMAIN-CONTAINING PROTEIN"/>
    <property type="match status" value="1"/>
</dbReference>
<evidence type="ECO:0000313" key="1">
    <source>
        <dbReference type="EMBL" id="KAA3486640.1"/>
    </source>
</evidence>
<proteinExistence type="predicted"/>
<keyword evidence="1" id="KW-0548">Nucleotidyltransferase</keyword>
<dbReference type="PANTHER" id="PTHR33116">
    <property type="entry name" value="REVERSE TRANSCRIPTASE ZINC-BINDING DOMAIN-CONTAINING PROTEIN-RELATED-RELATED"/>
    <property type="match status" value="1"/>
</dbReference>
<dbReference type="OrthoDB" id="1000233at2759"/>
<dbReference type="AlphaFoldDB" id="A0A5B6WXN1"/>
<keyword evidence="1" id="KW-0808">Transferase</keyword>
<organism evidence="1 2">
    <name type="scientific">Gossypium australe</name>
    <dbReference type="NCBI Taxonomy" id="47621"/>
    <lineage>
        <taxon>Eukaryota</taxon>
        <taxon>Viridiplantae</taxon>
        <taxon>Streptophyta</taxon>
        <taxon>Embryophyta</taxon>
        <taxon>Tracheophyta</taxon>
        <taxon>Spermatophyta</taxon>
        <taxon>Magnoliopsida</taxon>
        <taxon>eudicotyledons</taxon>
        <taxon>Gunneridae</taxon>
        <taxon>Pentapetalae</taxon>
        <taxon>rosids</taxon>
        <taxon>malvids</taxon>
        <taxon>Malvales</taxon>
        <taxon>Malvaceae</taxon>
        <taxon>Malvoideae</taxon>
        <taxon>Gossypium</taxon>
    </lineage>
</organism>
<protein>
    <submittedName>
        <fullName evidence="1">LINE-1 reverse transcriptase isogeny</fullName>
    </submittedName>
</protein>
<name>A0A5B6WXN1_9ROSI</name>
<dbReference type="EMBL" id="SMMG02000001">
    <property type="protein sequence ID" value="KAA3486640.1"/>
    <property type="molecule type" value="Genomic_DNA"/>
</dbReference>
<reference evidence="2" key="1">
    <citation type="journal article" date="2019" name="Plant Biotechnol. J.">
        <title>Genome sequencing of the Australian wild diploid species Gossypium australe highlights disease resistance and delayed gland morphogenesis.</title>
        <authorList>
            <person name="Cai Y."/>
            <person name="Cai X."/>
            <person name="Wang Q."/>
            <person name="Wang P."/>
            <person name="Zhang Y."/>
            <person name="Cai C."/>
            <person name="Xu Y."/>
            <person name="Wang K."/>
            <person name="Zhou Z."/>
            <person name="Wang C."/>
            <person name="Geng S."/>
            <person name="Li B."/>
            <person name="Dong Q."/>
            <person name="Hou Y."/>
            <person name="Wang H."/>
            <person name="Ai P."/>
            <person name="Liu Z."/>
            <person name="Yi F."/>
            <person name="Sun M."/>
            <person name="An G."/>
            <person name="Cheng J."/>
            <person name="Zhang Y."/>
            <person name="Shi Q."/>
            <person name="Xie Y."/>
            <person name="Shi X."/>
            <person name="Chang Y."/>
            <person name="Huang F."/>
            <person name="Chen Y."/>
            <person name="Hong S."/>
            <person name="Mi L."/>
            <person name="Sun Q."/>
            <person name="Zhang L."/>
            <person name="Zhou B."/>
            <person name="Peng R."/>
            <person name="Zhang X."/>
            <person name="Liu F."/>
        </authorList>
    </citation>
    <scope>NUCLEOTIDE SEQUENCE [LARGE SCALE GENOMIC DNA]</scope>
    <source>
        <strain evidence="2">cv. PA1801</strain>
    </source>
</reference>
<comment type="caution">
    <text evidence="1">The sequence shown here is derived from an EMBL/GenBank/DDBJ whole genome shotgun (WGS) entry which is preliminary data.</text>
</comment>
<keyword evidence="2" id="KW-1185">Reference proteome</keyword>